<comment type="caution">
    <text evidence="1">The sequence shown here is derived from an EMBL/GenBank/DDBJ whole genome shotgun (WGS) entry which is preliminary data.</text>
</comment>
<organism evidence="1 2">
    <name type="scientific">Trichomonascus ciferrii</name>
    <dbReference type="NCBI Taxonomy" id="44093"/>
    <lineage>
        <taxon>Eukaryota</taxon>
        <taxon>Fungi</taxon>
        <taxon>Dikarya</taxon>
        <taxon>Ascomycota</taxon>
        <taxon>Saccharomycotina</taxon>
        <taxon>Dipodascomycetes</taxon>
        <taxon>Dipodascales</taxon>
        <taxon>Trichomonascaceae</taxon>
        <taxon>Trichomonascus</taxon>
        <taxon>Trichomonascus ciferrii complex</taxon>
    </lineage>
</organism>
<reference evidence="1" key="1">
    <citation type="journal article" date="2019" name="G3 (Bethesda)">
        <title>Genome Assemblies of Two Rare Opportunistic Yeast Pathogens: Diutina rugosa (syn. Candida rugosa) and Trichomonascus ciferrii (syn. Candida ciferrii).</title>
        <authorList>
            <person name="Mixao V."/>
            <person name="Saus E."/>
            <person name="Hansen A.P."/>
            <person name="Lass-Florl C."/>
            <person name="Gabaldon T."/>
        </authorList>
    </citation>
    <scope>NUCLEOTIDE SEQUENCE</scope>
    <source>
        <strain evidence="1">CBS 4856</strain>
    </source>
</reference>
<name>A0A642US78_9ASCO</name>
<dbReference type="EMBL" id="SWFS01000492">
    <property type="protein sequence ID" value="KAA8900890.1"/>
    <property type="molecule type" value="Genomic_DNA"/>
</dbReference>
<dbReference type="VEuPathDB" id="FungiDB:TRICI_006116"/>
<evidence type="ECO:0000313" key="2">
    <source>
        <dbReference type="Proteomes" id="UP000761534"/>
    </source>
</evidence>
<keyword evidence="2" id="KW-1185">Reference proteome</keyword>
<evidence type="ECO:0000313" key="1">
    <source>
        <dbReference type="EMBL" id="KAA8900890.1"/>
    </source>
</evidence>
<dbReference type="Proteomes" id="UP000761534">
    <property type="component" value="Unassembled WGS sequence"/>
</dbReference>
<gene>
    <name evidence="1" type="ORF">TRICI_006116</name>
</gene>
<proteinExistence type="predicted"/>
<sequence>MKPSSIWRLKFLGPGEWRIKNALLQNEEYIGMLHSAISDYMRSSKMIYAVEKWEGLKEVCKQTLIYAERMEISRRKKEGTLEEWERRQQLVESRIPPQATTDEANSVLVRVQQVRSNKIIKELRKENGESLGSN</sequence>
<protein>
    <submittedName>
        <fullName evidence="1">Uncharacterized protein</fullName>
    </submittedName>
</protein>
<accession>A0A642US78</accession>
<dbReference type="AlphaFoldDB" id="A0A642US78"/>